<keyword evidence="1" id="KW-0808">Transferase</keyword>
<accession>A0ABV5SAU0</accession>
<evidence type="ECO:0000313" key="4">
    <source>
        <dbReference type="Proteomes" id="UP001589532"/>
    </source>
</evidence>
<dbReference type="CDD" id="cd16936">
    <property type="entry name" value="HATPase_RsbW-like"/>
    <property type="match status" value="1"/>
</dbReference>
<dbReference type="Proteomes" id="UP001589532">
    <property type="component" value="Unassembled WGS sequence"/>
</dbReference>
<name>A0ABV5SAU0_9ACTN</name>
<gene>
    <name evidence="3" type="ORF">ACFFSA_34040</name>
</gene>
<dbReference type="SUPFAM" id="SSF55874">
    <property type="entry name" value="ATPase domain of HSP90 chaperone/DNA topoisomerase II/histidine kinase"/>
    <property type="match status" value="1"/>
</dbReference>
<dbReference type="InterPro" id="IPR036890">
    <property type="entry name" value="HATPase_C_sf"/>
</dbReference>
<feature type="domain" description="Histidine kinase/HSP90-like ATPase" evidence="2">
    <location>
        <begin position="24"/>
        <end position="120"/>
    </location>
</feature>
<protein>
    <submittedName>
        <fullName evidence="3">ATP-binding protein</fullName>
    </submittedName>
</protein>
<dbReference type="InterPro" id="IPR050267">
    <property type="entry name" value="Anti-sigma-factor_SerPK"/>
</dbReference>
<reference evidence="3 4" key="1">
    <citation type="submission" date="2024-09" db="EMBL/GenBank/DDBJ databases">
        <authorList>
            <person name="Sun Q."/>
            <person name="Mori K."/>
        </authorList>
    </citation>
    <scope>NUCLEOTIDE SEQUENCE [LARGE SCALE GENOMIC DNA]</scope>
    <source>
        <strain evidence="3 4">JCM 3143</strain>
    </source>
</reference>
<dbReference type="PANTHER" id="PTHR35526">
    <property type="entry name" value="ANTI-SIGMA-F FACTOR RSBW-RELATED"/>
    <property type="match status" value="1"/>
</dbReference>
<dbReference type="EMBL" id="JBHMBW010000038">
    <property type="protein sequence ID" value="MFB9628134.1"/>
    <property type="molecule type" value="Genomic_DNA"/>
</dbReference>
<evidence type="ECO:0000256" key="1">
    <source>
        <dbReference type="ARBA" id="ARBA00022527"/>
    </source>
</evidence>
<keyword evidence="3" id="KW-0547">Nucleotide-binding</keyword>
<comment type="caution">
    <text evidence="3">The sequence shown here is derived from an EMBL/GenBank/DDBJ whole genome shotgun (WGS) entry which is preliminary data.</text>
</comment>
<keyword evidence="1" id="KW-0418">Kinase</keyword>
<dbReference type="InterPro" id="IPR003594">
    <property type="entry name" value="HATPase_dom"/>
</dbReference>
<dbReference type="RefSeq" id="WP_344990831.1">
    <property type="nucleotide sequence ID" value="NZ_BAAAXV010000005.1"/>
</dbReference>
<evidence type="ECO:0000259" key="2">
    <source>
        <dbReference type="Pfam" id="PF13581"/>
    </source>
</evidence>
<dbReference type="Pfam" id="PF13581">
    <property type="entry name" value="HATPase_c_2"/>
    <property type="match status" value="1"/>
</dbReference>
<evidence type="ECO:0000313" key="3">
    <source>
        <dbReference type="EMBL" id="MFB9628134.1"/>
    </source>
</evidence>
<dbReference type="GO" id="GO:0005524">
    <property type="term" value="F:ATP binding"/>
    <property type="evidence" value="ECO:0007669"/>
    <property type="project" value="UniProtKB-KW"/>
</dbReference>
<keyword evidence="3" id="KW-0067">ATP-binding</keyword>
<organism evidence="3 4">
    <name type="scientific">Nonomuraea helvata</name>
    <dbReference type="NCBI Taxonomy" id="37484"/>
    <lineage>
        <taxon>Bacteria</taxon>
        <taxon>Bacillati</taxon>
        <taxon>Actinomycetota</taxon>
        <taxon>Actinomycetes</taxon>
        <taxon>Streptosporangiales</taxon>
        <taxon>Streptosporangiaceae</taxon>
        <taxon>Nonomuraea</taxon>
    </lineage>
</organism>
<keyword evidence="4" id="KW-1185">Reference proteome</keyword>
<sequence>MRSGGTAPTRLRRARLHQDPYAPHRARLAVRGWLGATHPALYDTELVVSELVTNAVKHALKGPGRDWVRLSLDQEPSCVRLVVTDPGNPGSEPTCRPLPADWNDWLPRMRQPGGMGIATVVAICGGAWGTHLTEREERVVWCHVPIHAL</sequence>
<keyword evidence="1" id="KW-0723">Serine/threonine-protein kinase</keyword>
<dbReference type="Gene3D" id="3.30.565.10">
    <property type="entry name" value="Histidine kinase-like ATPase, C-terminal domain"/>
    <property type="match status" value="1"/>
</dbReference>
<proteinExistence type="predicted"/>
<dbReference type="PANTHER" id="PTHR35526:SF3">
    <property type="entry name" value="ANTI-SIGMA-F FACTOR RSBW"/>
    <property type="match status" value="1"/>
</dbReference>